<dbReference type="PANTHER" id="PTHR43767:SF10">
    <property type="entry name" value="SURFACTIN SYNTHASE SUBUNIT 1"/>
    <property type="match status" value="1"/>
</dbReference>
<sequence>MPSSIAELLRIAAHSAPDRIALSAPAGALAYAELADAADRLARALVALPLERGDRVAVFLEKRLETVVALFGIAAAGAAFVPVNPVLKPRQVAHIVGDSGATVLVTSVERWAALGSALPDGSPLAHVILLGSDAATEDGRLAVHSWPLADSPATRLPDVIDSDLAAIIYTSGSTGSPKGVALTHRNLLAGAESVNTYLGNTQDDVILAVLPLSFDAGLSQLTTGFAAGAHVVLINYLLPRDVVATCVRHGVTAITGVPPLWSQLAEQDWSPATMSLRRIATTGGRLPRATLDRLRRQLPHTDVFLMYGLTEAFRSTYLPPGEVDRRPDSIGRAIPNAEVLVLRADGTECDPGEPGELVHRGALVALGYWNDPQRTAERFRPWPPGSQAAAWRIPERAVWSGDTVVRDEDGYLFFVARADEMIKHSGYRISPTELEEAALSTGLVTEAVALGRDDPAVGQRIVMIVARAGAPVDVTALRAALRVELPGFMVPEVVVAVDDLPRNPNGKYDRARLREEHG</sequence>
<protein>
    <submittedName>
        <fullName evidence="3">Acyl-CoA ligase (AMP-forming), exosortase A system-associated</fullName>
    </submittedName>
</protein>
<dbReference type="RefSeq" id="WP_167037600.1">
    <property type="nucleotide sequence ID" value="NZ_BAAANA010000001.1"/>
</dbReference>
<dbReference type="AlphaFoldDB" id="A0A7Y2LYP8"/>
<dbReference type="InterPro" id="IPR042099">
    <property type="entry name" value="ANL_N_sf"/>
</dbReference>
<dbReference type="InterPro" id="IPR000873">
    <property type="entry name" value="AMP-dep_synth/lig_dom"/>
</dbReference>
<gene>
    <name evidence="3" type="ORF">HLA99_05490</name>
</gene>
<dbReference type="Proteomes" id="UP000543598">
    <property type="component" value="Unassembled WGS sequence"/>
</dbReference>
<accession>A0A7Y2LYP8</accession>
<dbReference type="InterPro" id="IPR025110">
    <property type="entry name" value="AMP-bd_C"/>
</dbReference>
<feature type="domain" description="AMP-binding enzyme C-terminal" evidence="2">
    <location>
        <begin position="433"/>
        <end position="507"/>
    </location>
</feature>
<dbReference type="InterPro" id="IPR050237">
    <property type="entry name" value="ATP-dep_AMP-bd_enzyme"/>
</dbReference>
<evidence type="ECO:0000259" key="2">
    <source>
        <dbReference type="Pfam" id="PF13193"/>
    </source>
</evidence>
<evidence type="ECO:0000313" key="3">
    <source>
        <dbReference type="EMBL" id="NNH03300.1"/>
    </source>
</evidence>
<evidence type="ECO:0000259" key="1">
    <source>
        <dbReference type="Pfam" id="PF00501"/>
    </source>
</evidence>
<dbReference type="InterPro" id="IPR045851">
    <property type="entry name" value="AMP-bd_C_sf"/>
</dbReference>
<keyword evidence="4" id="KW-1185">Reference proteome</keyword>
<dbReference type="Pfam" id="PF13193">
    <property type="entry name" value="AMP-binding_C"/>
    <property type="match status" value="1"/>
</dbReference>
<dbReference type="PANTHER" id="PTHR43767">
    <property type="entry name" value="LONG-CHAIN-FATTY-ACID--COA LIGASE"/>
    <property type="match status" value="1"/>
</dbReference>
<feature type="domain" description="AMP-dependent synthetase/ligase" evidence="1">
    <location>
        <begin position="12"/>
        <end position="369"/>
    </location>
</feature>
<comment type="caution">
    <text evidence="3">The sequence shown here is derived from an EMBL/GenBank/DDBJ whole genome shotgun (WGS) entry which is preliminary data.</text>
</comment>
<dbReference type="SUPFAM" id="SSF56801">
    <property type="entry name" value="Acetyl-CoA synthetase-like"/>
    <property type="match status" value="1"/>
</dbReference>
<reference evidence="3 4" key="1">
    <citation type="submission" date="2020-05" db="EMBL/GenBank/DDBJ databases">
        <title>MicrobeNet Type strains.</title>
        <authorList>
            <person name="Nicholson A.C."/>
        </authorList>
    </citation>
    <scope>NUCLEOTIDE SEQUENCE [LARGE SCALE GENOMIC DNA]</scope>
    <source>
        <strain evidence="3 4">JCM 14282</strain>
    </source>
</reference>
<dbReference type="InterPro" id="IPR020845">
    <property type="entry name" value="AMP-binding_CS"/>
</dbReference>
<dbReference type="Gene3D" id="3.30.300.30">
    <property type="match status" value="1"/>
</dbReference>
<dbReference type="NCBIfam" id="TIGR03098">
    <property type="entry name" value="ligase_PEP_1"/>
    <property type="match status" value="1"/>
</dbReference>
<dbReference type="InterPro" id="IPR017529">
    <property type="entry name" value="AcylCoA_ligase_PEP_1"/>
</dbReference>
<proteinExistence type="predicted"/>
<name>A0A7Y2LYP8_9MICO</name>
<dbReference type="GO" id="GO:0016877">
    <property type="term" value="F:ligase activity, forming carbon-sulfur bonds"/>
    <property type="evidence" value="ECO:0007669"/>
    <property type="project" value="UniProtKB-ARBA"/>
</dbReference>
<keyword evidence="3" id="KW-0436">Ligase</keyword>
<dbReference type="PROSITE" id="PS00455">
    <property type="entry name" value="AMP_BINDING"/>
    <property type="match status" value="1"/>
</dbReference>
<organism evidence="3 4">
    <name type="scientific">Microbacterium ulmi</name>
    <dbReference type="NCBI Taxonomy" id="179095"/>
    <lineage>
        <taxon>Bacteria</taxon>
        <taxon>Bacillati</taxon>
        <taxon>Actinomycetota</taxon>
        <taxon>Actinomycetes</taxon>
        <taxon>Micrococcales</taxon>
        <taxon>Microbacteriaceae</taxon>
        <taxon>Microbacterium</taxon>
    </lineage>
</organism>
<dbReference type="EMBL" id="JABEMB010000004">
    <property type="protein sequence ID" value="NNH03300.1"/>
    <property type="molecule type" value="Genomic_DNA"/>
</dbReference>
<evidence type="ECO:0000313" key="4">
    <source>
        <dbReference type="Proteomes" id="UP000543598"/>
    </source>
</evidence>
<dbReference type="Gene3D" id="3.40.50.12780">
    <property type="entry name" value="N-terminal domain of ligase-like"/>
    <property type="match status" value="1"/>
</dbReference>
<dbReference type="Pfam" id="PF00501">
    <property type="entry name" value="AMP-binding"/>
    <property type="match status" value="1"/>
</dbReference>